<evidence type="ECO:0000256" key="1">
    <source>
        <dbReference type="SAM" id="Phobius"/>
    </source>
</evidence>
<name>A0A0K2UBH2_LEPSM</name>
<keyword evidence="1" id="KW-1133">Transmembrane helix</keyword>
<keyword evidence="1" id="KW-0812">Transmembrane</keyword>
<proteinExistence type="predicted"/>
<protein>
    <submittedName>
        <fullName evidence="2">Uncharacterized protein</fullName>
    </submittedName>
</protein>
<accession>A0A0K2UBH2</accession>
<dbReference type="AlphaFoldDB" id="A0A0K2UBH2"/>
<feature type="transmembrane region" description="Helical" evidence="1">
    <location>
        <begin position="23"/>
        <end position="41"/>
    </location>
</feature>
<sequence length="80" mass="9413">MADTLKIILESHVKLVTLRMDPLYIFVYVFYLVLYHSILIWNSPVKSFRLSVLEYFQCYAVGTKEAFRSASEVWTKDDSI</sequence>
<reference evidence="2" key="1">
    <citation type="submission" date="2014-05" db="EMBL/GenBank/DDBJ databases">
        <authorList>
            <person name="Chronopoulou M."/>
        </authorList>
    </citation>
    <scope>NUCLEOTIDE SEQUENCE</scope>
    <source>
        <tissue evidence="2">Whole organism</tissue>
    </source>
</reference>
<organism evidence="2">
    <name type="scientific">Lepeophtheirus salmonis</name>
    <name type="common">Salmon louse</name>
    <name type="synonym">Caligus salmonis</name>
    <dbReference type="NCBI Taxonomy" id="72036"/>
    <lineage>
        <taxon>Eukaryota</taxon>
        <taxon>Metazoa</taxon>
        <taxon>Ecdysozoa</taxon>
        <taxon>Arthropoda</taxon>
        <taxon>Crustacea</taxon>
        <taxon>Multicrustacea</taxon>
        <taxon>Hexanauplia</taxon>
        <taxon>Copepoda</taxon>
        <taxon>Siphonostomatoida</taxon>
        <taxon>Caligidae</taxon>
        <taxon>Lepeophtheirus</taxon>
    </lineage>
</organism>
<evidence type="ECO:0000313" key="2">
    <source>
        <dbReference type="EMBL" id="CDW35046.1"/>
    </source>
</evidence>
<keyword evidence="1" id="KW-0472">Membrane</keyword>
<dbReference type="EMBL" id="HACA01017685">
    <property type="protein sequence ID" value="CDW35046.1"/>
    <property type="molecule type" value="Transcribed_RNA"/>
</dbReference>